<evidence type="ECO:0000313" key="2">
    <source>
        <dbReference type="Proteomes" id="UP000063699"/>
    </source>
</evidence>
<dbReference type="RefSeq" id="WP_054290317.1">
    <property type="nucleotide sequence ID" value="NZ_CP012752.1"/>
</dbReference>
<dbReference type="SUPFAM" id="SSF53474">
    <property type="entry name" value="alpha/beta-Hydrolases"/>
    <property type="match status" value="1"/>
</dbReference>
<dbReference type="InterPro" id="IPR029058">
    <property type="entry name" value="AB_hydrolase_fold"/>
</dbReference>
<dbReference type="Proteomes" id="UP000063699">
    <property type="component" value="Chromosome"/>
</dbReference>
<proteinExistence type="predicted"/>
<gene>
    <name evidence="1" type="ORF">AOZ06_17155</name>
</gene>
<dbReference type="KEGG" id="kphy:AOZ06_17155"/>
<accession>A0A0N9HTW0</accession>
<reference evidence="1 2" key="1">
    <citation type="submission" date="2015-07" db="EMBL/GenBank/DDBJ databases">
        <title>Genome sequencing of Kibdelosporangium phytohabitans.</title>
        <authorList>
            <person name="Qin S."/>
            <person name="Xing K."/>
        </authorList>
    </citation>
    <scope>NUCLEOTIDE SEQUENCE [LARGE SCALE GENOMIC DNA]</scope>
    <source>
        <strain evidence="1 2">KLBMP1111</strain>
    </source>
</reference>
<sequence length="152" mass="16459">MLVDELRPQLACEFRFDETDHGLLGDSAGGHFATSALLGGTDAFRRYLIGSPAASGCEDHLFQLEEQGSTNGTRLRGDVFLGAGEAEATDPLTASGDILGSMTRLAQTLRLRDYPDLRVTCRFFPGQNHYTAVPSLINTGLRHLYAVTAVRT</sequence>
<dbReference type="STRING" id="860235.AOZ06_17155"/>
<name>A0A0N9HTW0_9PSEU</name>
<evidence type="ECO:0000313" key="1">
    <source>
        <dbReference type="EMBL" id="ALG08410.1"/>
    </source>
</evidence>
<evidence type="ECO:0008006" key="3">
    <source>
        <dbReference type="Google" id="ProtNLM"/>
    </source>
</evidence>
<dbReference type="Gene3D" id="3.40.50.1820">
    <property type="entry name" value="alpha/beta hydrolase"/>
    <property type="match status" value="1"/>
</dbReference>
<protein>
    <recommendedName>
        <fullName evidence="3">Esterase</fullName>
    </recommendedName>
</protein>
<organism evidence="1 2">
    <name type="scientific">Kibdelosporangium phytohabitans</name>
    <dbReference type="NCBI Taxonomy" id="860235"/>
    <lineage>
        <taxon>Bacteria</taxon>
        <taxon>Bacillati</taxon>
        <taxon>Actinomycetota</taxon>
        <taxon>Actinomycetes</taxon>
        <taxon>Pseudonocardiales</taxon>
        <taxon>Pseudonocardiaceae</taxon>
        <taxon>Kibdelosporangium</taxon>
    </lineage>
</organism>
<dbReference type="AlphaFoldDB" id="A0A0N9HTW0"/>
<dbReference type="EMBL" id="CP012752">
    <property type="protein sequence ID" value="ALG08410.1"/>
    <property type="molecule type" value="Genomic_DNA"/>
</dbReference>
<keyword evidence="2" id="KW-1185">Reference proteome</keyword>